<reference evidence="1" key="2">
    <citation type="submission" date="2025-08" db="UniProtKB">
        <authorList>
            <consortium name="Ensembl"/>
        </authorList>
    </citation>
    <scope>IDENTIFICATION</scope>
</reference>
<dbReference type="Proteomes" id="UP000314985">
    <property type="component" value="Chromosome 13"/>
</dbReference>
<organism evidence="1 2">
    <name type="scientific">Sus scrofa</name>
    <name type="common">Pig</name>
    <dbReference type="NCBI Taxonomy" id="9823"/>
    <lineage>
        <taxon>Eukaryota</taxon>
        <taxon>Metazoa</taxon>
        <taxon>Chordata</taxon>
        <taxon>Craniata</taxon>
        <taxon>Vertebrata</taxon>
        <taxon>Euteleostomi</taxon>
        <taxon>Mammalia</taxon>
        <taxon>Eutheria</taxon>
        <taxon>Laurasiatheria</taxon>
        <taxon>Artiodactyla</taxon>
        <taxon>Suina</taxon>
        <taxon>Suidae</taxon>
        <taxon>Sus</taxon>
    </lineage>
</organism>
<evidence type="ECO:0000313" key="1">
    <source>
        <dbReference type="Ensembl" id="ENSSSCP00070033826.1"/>
    </source>
</evidence>
<sequence length="101" mass="11685">MEAERGRGRDPMASWCTRCGQQDPGSLPYTSVRITEAEMRAYHHFLGSCIRLEYMAKKGTVRVMMPFSYVYFVIYPHSQKNNGLTNPFTFKNYFAILSQVC</sequence>
<accession>A0A4X1UZN0</accession>
<dbReference type="AlphaFoldDB" id="A0A4X1UZN0"/>
<protein>
    <submittedName>
        <fullName evidence="1">Uncharacterized protein</fullName>
    </submittedName>
</protein>
<proteinExistence type="predicted"/>
<evidence type="ECO:0000313" key="2">
    <source>
        <dbReference type="Proteomes" id="UP000314985"/>
    </source>
</evidence>
<dbReference type="Ensembl" id="ENSSSCT00070040339.1">
    <property type="protein sequence ID" value="ENSSSCP00070033826.1"/>
    <property type="gene ID" value="ENSSSCG00070020331.1"/>
</dbReference>
<name>A0A4X1UZN0_PIG</name>
<reference evidence="1 2" key="1">
    <citation type="submission" date="2017-08" db="EMBL/GenBank/DDBJ databases">
        <title>USMARCv1.0.</title>
        <authorList>
            <person name="Hannum G.I."/>
            <person name="Koren S."/>
            <person name="Schroeder S.G."/>
            <person name="Chin S.C."/>
            <person name="Nonneman D.J."/>
            <person name="Becker S.A."/>
            <person name="Rosen B.D."/>
            <person name="Bickhart D.M."/>
            <person name="Putnam N.H."/>
            <person name="Green R.E."/>
            <person name="Tuggle C.K."/>
            <person name="Liu H."/>
            <person name="Rohrer G.A."/>
            <person name="Warr A."/>
            <person name="Hall R."/>
            <person name="Kim K."/>
            <person name="Hume D.A."/>
            <person name="Talbot R."/>
            <person name="Chow W."/>
            <person name="Howe K."/>
            <person name="Schwartz A.S."/>
            <person name="Watson M."/>
            <person name="Archibald A.L."/>
            <person name="Phillippy A.M."/>
            <person name="Smith T.P.L."/>
        </authorList>
    </citation>
    <scope>NUCLEOTIDE SEQUENCE [LARGE SCALE GENOMIC DNA]</scope>
</reference>